<dbReference type="PANTHER" id="PTHR36435">
    <property type="entry name" value="SLR1288 PROTEIN"/>
    <property type="match status" value="1"/>
</dbReference>
<feature type="transmembrane region" description="Helical" evidence="2">
    <location>
        <begin position="179"/>
        <end position="196"/>
    </location>
</feature>
<evidence type="ECO:0000313" key="4">
    <source>
        <dbReference type="EMBL" id="BAK22013.1"/>
    </source>
</evidence>
<keyword evidence="2" id="KW-1133">Transmembrane helix</keyword>
<gene>
    <name evidence="4" type="ordered locus">MPTP_1585</name>
</gene>
<protein>
    <submittedName>
        <fullName evidence="4">Abortive infection protein</fullName>
    </submittedName>
</protein>
<feature type="transmembrane region" description="Helical" evidence="2">
    <location>
        <begin position="79"/>
        <end position="98"/>
    </location>
</feature>
<evidence type="ECO:0000256" key="1">
    <source>
        <dbReference type="ARBA" id="ARBA00009067"/>
    </source>
</evidence>
<dbReference type="InterPro" id="IPR052710">
    <property type="entry name" value="CAAX_protease"/>
</dbReference>
<feature type="transmembrane region" description="Helical" evidence="2">
    <location>
        <begin position="12"/>
        <end position="35"/>
    </location>
</feature>
<evidence type="ECO:0000259" key="3">
    <source>
        <dbReference type="Pfam" id="PF02517"/>
    </source>
</evidence>
<feature type="domain" description="CAAX prenyl protease 2/Lysostaphin resistance protein A-like" evidence="3">
    <location>
        <begin position="126"/>
        <end position="211"/>
    </location>
</feature>
<reference evidence="4 5" key="1">
    <citation type="journal article" date="2011" name="J. Bacteriol.">
        <title>Complete genome sequence of Melissococcus plutonius ATCC 35311.</title>
        <authorList>
            <person name="Okumura K."/>
            <person name="Arai R."/>
            <person name="Okura M."/>
            <person name="Kirikae T."/>
            <person name="Takamatsu D."/>
            <person name="Osaki M."/>
            <person name="Miyoshi-Akiyama T."/>
        </authorList>
    </citation>
    <scope>NUCLEOTIDE SEQUENCE [LARGE SCALE GENOMIC DNA]</scope>
    <source>
        <strain evidence="5">ATCC 35311 / CIP 104052 / LMG 20360 / NCIMB 702443</strain>
    </source>
</reference>
<feature type="transmembrane region" description="Helical" evidence="2">
    <location>
        <begin position="118"/>
        <end position="136"/>
    </location>
</feature>
<dbReference type="AlphaFoldDB" id="F3YBY5"/>
<comment type="similarity">
    <text evidence="1">Belongs to the UPF0177 family.</text>
</comment>
<dbReference type="GO" id="GO:0080120">
    <property type="term" value="P:CAAX-box protein maturation"/>
    <property type="evidence" value="ECO:0007669"/>
    <property type="project" value="UniProtKB-ARBA"/>
</dbReference>
<keyword evidence="2" id="KW-0812">Transmembrane</keyword>
<dbReference type="Proteomes" id="UP000008456">
    <property type="component" value="Chromosome"/>
</dbReference>
<dbReference type="Pfam" id="PF02517">
    <property type="entry name" value="Rce1-like"/>
    <property type="match status" value="1"/>
</dbReference>
<sequence length="226" mass="26152">MYQWIHKKLNNFTVSIWMIFIYLFVLFSPFLLVIFPTSIRITFFTFIYFLGALLLIFLYNKKDQPTELGKNATMRSSVFVFLLGIGGIFIALIIQSIVTLLEYMITKTTPDTSQNTQNIIRLILNSPIFIIATVICGPIMEEFVFRRSLVTLIKPKLGFWLAAIISSAIFSLAHNDQHFFVYFAIGLFFSYIYKLTGRIWTSILAHCGMNTLVVIIQLISYFYKIN</sequence>
<dbReference type="KEGG" id="mps:MPTP_1585"/>
<reference key="2">
    <citation type="submission" date="2011-04" db="EMBL/GenBank/DDBJ databases">
        <title>Whole genome sequence of Melissococcus plutonius ATCC 35311.</title>
        <authorList>
            <person name="Okumura K."/>
            <person name="Arai R."/>
            <person name="Osaki M."/>
            <person name="Okura M."/>
            <person name="Kirikae T."/>
            <person name="Takamatsu D."/>
            <person name="Akiyama T."/>
        </authorList>
    </citation>
    <scope>NUCLEOTIDE SEQUENCE</scope>
    <source>
        <strain>ATCC 35311</strain>
    </source>
</reference>
<dbReference type="STRING" id="940190.MPTP_1585"/>
<evidence type="ECO:0000313" key="5">
    <source>
        <dbReference type="Proteomes" id="UP000008456"/>
    </source>
</evidence>
<dbReference type="GO" id="GO:0004175">
    <property type="term" value="F:endopeptidase activity"/>
    <property type="evidence" value="ECO:0007669"/>
    <property type="project" value="UniProtKB-ARBA"/>
</dbReference>
<dbReference type="PANTHER" id="PTHR36435:SF6">
    <property type="entry name" value="ABORTIVE INFECTION PROTEIN"/>
    <property type="match status" value="1"/>
</dbReference>
<dbReference type="RefSeq" id="WP_013774449.1">
    <property type="nucleotide sequence ID" value="NC_015516.1"/>
</dbReference>
<evidence type="ECO:0000256" key="2">
    <source>
        <dbReference type="SAM" id="Phobius"/>
    </source>
</evidence>
<dbReference type="InterPro" id="IPR003675">
    <property type="entry name" value="Rce1/LyrA-like_dom"/>
</dbReference>
<accession>F3YBY5</accession>
<feature type="transmembrane region" description="Helical" evidence="2">
    <location>
        <begin position="203"/>
        <end position="223"/>
    </location>
</feature>
<dbReference type="EMBL" id="AP012200">
    <property type="protein sequence ID" value="BAK22013.1"/>
    <property type="molecule type" value="Genomic_DNA"/>
</dbReference>
<proteinExistence type="inferred from homology"/>
<feature type="transmembrane region" description="Helical" evidence="2">
    <location>
        <begin position="157"/>
        <end position="173"/>
    </location>
</feature>
<feature type="transmembrane region" description="Helical" evidence="2">
    <location>
        <begin position="41"/>
        <end position="59"/>
    </location>
</feature>
<dbReference type="HOGENOM" id="CLU_079560_0_1_9"/>
<organism evidence="4 5">
    <name type="scientific">Melissococcus plutonius (strain ATCC 35311 / DSM 29964 / CIP 104052 / LMG 20360 / NCIMB 702443)</name>
    <dbReference type="NCBI Taxonomy" id="940190"/>
    <lineage>
        <taxon>Bacteria</taxon>
        <taxon>Bacillati</taxon>
        <taxon>Bacillota</taxon>
        <taxon>Bacilli</taxon>
        <taxon>Lactobacillales</taxon>
        <taxon>Enterococcaceae</taxon>
        <taxon>Melissococcus</taxon>
    </lineage>
</organism>
<name>F3YBY5_MELPT</name>
<keyword evidence="5" id="KW-1185">Reference proteome</keyword>
<keyword evidence="2" id="KW-0472">Membrane</keyword>